<dbReference type="AlphaFoldDB" id="A0A8I1H3N1"/>
<protein>
    <submittedName>
        <fullName evidence="1">Uncharacterized protein</fullName>
    </submittedName>
</protein>
<accession>A0A8I1H3N1</accession>
<dbReference type="RefSeq" id="WP_086378136.1">
    <property type="nucleotide sequence ID" value="NZ_CP027658.1"/>
</dbReference>
<evidence type="ECO:0000313" key="2">
    <source>
        <dbReference type="Proteomes" id="UP000660083"/>
    </source>
</evidence>
<reference evidence="1" key="1">
    <citation type="submission" date="2020-12" db="EMBL/GenBank/DDBJ databases">
        <authorList>
            <person name="Chopjitt P."/>
        </authorList>
    </citation>
    <scope>NUCLEOTIDE SEQUENCE</scope>
    <source>
        <strain evidence="1">AP1</strain>
    </source>
</reference>
<dbReference type="Proteomes" id="UP000660083">
    <property type="component" value="Unassembled WGS sequence"/>
</dbReference>
<gene>
    <name evidence="1" type="ORF">JDA50_00100</name>
</gene>
<proteinExistence type="predicted"/>
<organism evidence="1 2">
    <name type="scientific">Acinetobacter pittii</name>
    <name type="common">Acinetobacter genomosp. 3</name>
    <dbReference type="NCBI Taxonomy" id="48296"/>
    <lineage>
        <taxon>Bacteria</taxon>
        <taxon>Pseudomonadati</taxon>
        <taxon>Pseudomonadota</taxon>
        <taxon>Gammaproteobacteria</taxon>
        <taxon>Moraxellales</taxon>
        <taxon>Moraxellaceae</taxon>
        <taxon>Acinetobacter</taxon>
        <taxon>Acinetobacter calcoaceticus/baumannii complex</taxon>
    </lineage>
</organism>
<comment type="caution">
    <text evidence="1">The sequence shown here is derived from an EMBL/GenBank/DDBJ whole genome shotgun (WGS) entry which is preliminary data.</text>
</comment>
<evidence type="ECO:0000313" key="1">
    <source>
        <dbReference type="EMBL" id="MBK1442852.1"/>
    </source>
</evidence>
<dbReference type="EMBL" id="JAEFCT010000001">
    <property type="protein sequence ID" value="MBK1442852.1"/>
    <property type="molecule type" value="Genomic_DNA"/>
</dbReference>
<sequence>MFKNTIIKHAEICIIVILSTLIIYALQLFFPKNNLVETYFTELTISTTTAIISCLAIIIKLLINIFKIELPSFYQRSLTFFIEKTSICFISIFGFCIAMSIINAIHGNYQIILLYFTLGIFGLVYGSATIFLNIKLQIKGYLT</sequence>
<name>A0A8I1H3N1_ACIPI</name>